<protein>
    <recommendedName>
        <fullName evidence="11">Transporter</fullName>
    </recommendedName>
</protein>
<keyword evidence="5" id="KW-0812">Transmembrane</keyword>
<comment type="caution">
    <text evidence="9">The sequence shown here is derived from an EMBL/GenBank/DDBJ whole genome shotgun (WGS) entry which is preliminary data.</text>
</comment>
<evidence type="ECO:0000256" key="1">
    <source>
        <dbReference type="ARBA" id="ARBA00004442"/>
    </source>
</evidence>
<evidence type="ECO:0000256" key="3">
    <source>
        <dbReference type="ARBA" id="ARBA00022448"/>
    </source>
</evidence>
<comment type="similarity">
    <text evidence="2">Belongs to the outer membrane factor (OMF) (TC 1.B.17) family.</text>
</comment>
<dbReference type="SUPFAM" id="SSF56954">
    <property type="entry name" value="Outer membrane efflux proteins (OEP)"/>
    <property type="match status" value="1"/>
</dbReference>
<evidence type="ECO:0000256" key="2">
    <source>
        <dbReference type="ARBA" id="ARBA00007613"/>
    </source>
</evidence>
<keyword evidence="10" id="KW-1185">Reference proteome</keyword>
<evidence type="ECO:0008006" key="11">
    <source>
        <dbReference type="Google" id="ProtNLM"/>
    </source>
</evidence>
<name>A0ABP8QNC8_9BACT</name>
<dbReference type="InterPro" id="IPR051906">
    <property type="entry name" value="TolC-like"/>
</dbReference>
<dbReference type="InterPro" id="IPR003423">
    <property type="entry name" value="OMP_efflux"/>
</dbReference>
<accession>A0ABP8QNC8</accession>
<gene>
    <name evidence="9" type="ORF">GCM10023172_37270</name>
</gene>
<proteinExistence type="inferred from homology"/>
<evidence type="ECO:0000256" key="6">
    <source>
        <dbReference type="ARBA" id="ARBA00023136"/>
    </source>
</evidence>
<keyword evidence="3" id="KW-0813">Transport</keyword>
<dbReference type="PANTHER" id="PTHR30026">
    <property type="entry name" value="OUTER MEMBRANE PROTEIN TOLC"/>
    <property type="match status" value="1"/>
</dbReference>
<feature type="chain" id="PRO_5045510966" description="Transporter" evidence="8">
    <location>
        <begin position="20"/>
        <end position="449"/>
    </location>
</feature>
<evidence type="ECO:0000313" key="10">
    <source>
        <dbReference type="Proteomes" id="UP001501243"/>
    </source>
</evidence>
<keyword evidence="8" id="KW-0732">Signal</keyword>
<evidence type="ECO:0000256" key="8">
    <source>
        <dbReference type="SAM" id="SignalP"/>
    </source>
</evidence>
<keyword evidence="7" id="KW-0998">Cell outer membrane</keyword>
<evidence type="ECO:0000256" key="5">
    <source>
        <dbReference type="ARBA" id="ARBA00022692"/>
    </source>
</evidence>
<sequence length="449" mass="48844">MKSLFIGLALLSLGTASLAQTPAPAVPAPAMAASPAAPVLTLHEALQTALKNSLDLQIAQNTVEVQRLQNTLGFAGGLPTLALAGSNNVVINNTNQEFNTGQTTIRTGARSTQYNFGLAGSYLLYNGGYVVANRKRLDELQQISELQLNSTVQNVLADVSLKYYAVVQQQRYIRTLQASVEVSRQKLRLIEARQAVGLANNADKFQAQLDLNAQLETQGQQALAAEQAKADLLRALTMDLATPIALEDSIPVSHDLRWADIQASLVHNPALLAADRQVRVNELLERVARANRYPSLGINAGTNFARNQNAVGTTLFNQSYGPYAGLGLSLPLYSGGVNRRRVDVARVNTKTAELQRTALQQNYQLNARKAWEAYEQTLALVDTAEASYTTARNLLKLVQMRLDAGLSTLVDVKLAQQSYEDAGYRLVNYRYNAKSAEITLRQLAALLAP</sequence>
<dbReference type="Pfam" id="PF02321">
    <property type="entry name" value="OEP"/>
    <property type="match status" value="2"/>
</dbReference>
<keyword evidence="4" id="KW-1134">Transmembrane beta strand</keyword>
<evidence type="ECO:0000313" key="9">
    <source>
        <dbReference type="EMBL" id="GAA4507149.1"/>
    </source>
</evidence>
<dbReference type="RefSeq" id="WP_208132607.1">
    <property type="nucleotide sequence ID" value="NZ_BAABGQ010000011.1"/>
</dbReference>
<dbReference type="EMBL" id="BAABGQ010000011">
    <property type="protein sequence ID" value="GAA4507149.1"/>
    <property type="molecule type" value="Genomic_DNA"/>
</dbReference>
<dbReference type="Gene3D" id="1.20.1600.10">
    <property type="entry name" value="Outer membrane efflux proteins (OEP)"/>
    <property type="match status" value="1"/>
</dbReference>
<keyword evidence="6" id="KW-0472">Membrane</keyword>
<dbReference type="Proteomes" id="UP001501243">
    <property type="component" value="Unassembled WGS sequence"/>
</dbReference>
<evidence type="ECO:0000256" key="4">
    <source>
        <dbReference type="ARBA" id="ARBA00022452"/>
    </source>
</evidence>
<evidence type="ECO:0000256" key="7">
    <source>
        <dbReference type="ARBA" id="ARBA00023237"/>
    </source>
</evidence>
<reference evidence="10" key="1">
    <citation type="journal article" date="2019" name="Int. J. Syst. Evol. Microbiol.">
        <title>The Global Catalogue of Microorganisms (GCM) 10K type strain sequencing project: providing services to taxonomists for standard genome sequencing and annotation.</title>
        <authorList>
            <consortium name="The Broad Institute Genomics Platform"/>
            <consortium name="The Broad Institute Genome Sequencing Center for Infectious Disease"/>
            <person name="Wu L."/>
            <person name="Ma J."/>
        </authorList>
    </citation>
    <scope>NUCLEOTIDE SEQUENCE [LARGE SCALE GENOMIC DNA]</scope>
    <source>
        <strain evidence="10">JCM 17841</strain>
    </source>
</reference>
<comment type="subcellular location">
    <subcellularLocation>
        <location evidence="1">Cell outer membrane</location>
    </subcellularLocation>
</comment>
<dbReference type="PANTHER" id="PTHR30026:SF20">
    <property type="entry name" value="OUTER MEMBRANE PROTEIN TOLC"/>
    <property type="match status" value="1"/>
</dbReference>
<organism evidence="9 10">
    <name type="scientific">Hymenobacter ginsengisoli</name>
    <dbReference type="NCBI Taxonomy" id="1051626"/>
    <lineage>
        <taxon>Bacteria</taxon>
        <taxon>Pseudomonadati</taxon>
        <taxon>Bacteroidota</taxon>
        <taxon>Cytophagia</taxon>
        <taxon>Cytophagales</taxon>
        <taxon>Hymenobacteraceae</taxon>
        <taxon>Hymenobacter</taxon>
    </lineage>
</organism>
<feature type="signal peptide" evidence="8">
    <location>
        <begin position="1"/>
        <end position="19"/>
    </location>
</feature>